<comment type="similarity">
    <text evidence="2 10">Belongs to the TonB family.</text>
</comment>
<gene>
    <name evidence="13" type="ORF">SNR37_002416</name>
</gene>
<dbReference type="InterPro" id="IPR037682">
    <property type="entry name" value="TonB_C"/>
</dbReference>
<comment type="caution">
    <text evidence="13">The sequence shown here is derived from an EMBL/GenBank/DDBJ whole genome shotgun (WGS) entry which is preliminary data.</text>
</comment>
<comment type="subcellular location">
    <subcellularLocation>
        <location evidence="1 10">Cell inner membrane</location>
        <topology evidence="1 10">Single-pass membrane protein</topology>
        <orientation evidence="1 10">Periplasmic side</orientation>
    </subcellularLocation>
</comment>
<keyword evidence="14" id="KW-1185">Reference proteome</keyword>
<evidence type="ECO:0000256" key="3">
    <source>
        <dbReference type="ARBA" id="ARBA00022448"/>
    </source>
</evidence>
<dbReference type="InterPro" id="IPR003538">
    <property type="entry name" value="TonB"/>
</dbReference>
<dbReference type="EMBL" id="JAYDYW010000004">
    <property type="protein sequence ID" value="MEE1673005.1"/>
    <property type="molecule type" value="Genomic_DNA"/>
</dbReference>
<evidence type="ECO:0000256" key="11">
    <source>
        <dbReference type="SAM" id="MobiDB-lite"/>
    </source>
</evidence>
<evidence type="ECO:0000256" key="8">
    <source>
        <dbReference type="ARBA" id="ARBA00022989"/>
    </source>
</evidence>
<evidence type="ECO:0000313" key="14">
    <source>
        <dbReference type="Proteomes" id="UP001310248"/>
    </source>
</evidence>
<evidence type="ECO:0000256" key="7">
    <source>
        <dbReference type="ARBA" id="ARBA00022927"/>
    </source>
</evidence>
<proteinExistence type="inferred from homology"/>
<organism evidence="13 14">
    <name type="scientific">Agarivorans aestuarii</name>
    <dbReference type="NCBI Taxonomy" id="1563703"/>
    <lineage>
        <taxon>Bacteria</taxon>
        <taxon>Pseudomonadati</taxon>
        <taxon>Pseudomonadota</taxon>
        <taxon>Gammaproteobacteria</taxon>
        <taxon>Alteromonadales</taxon>
        <taxon>Alteromonadaceae</taxon>
        <taxon>Agarivorans</taxon>
    </lineage>
</organism>
<comment type="function">
    <text evidence="10">Interacts with outer membrane receptor proteins that carry out high-affinity binding and energy dependent uptake into the periplasmic space of specific substrates. It could act to transduce energy from the cytoplasmic membrane to specific energy-requiring processes in the outer membrane, resulting in the release into the periplasm of ligands bound by these outer membrane proteins.</text>
</comment>
<dbReference type="InterPro" id="IPR006260">
    <property type="entry name" value="TonB/TolA_C"/>
</dbReference>
<dbReference type="SUPFAM" id="SSF74653">
    <property type="entry name" value="TolA/TonB C-terminal domain"/>
    <property type="match status" value="1"/>
</dbReference>
<sequence>MLRLLLISPLAVLLALSLFVAMNSMVHFQRSVPEDNSAKPSLFIQLQQPESVAQRRQRRLPEPPEPMPEAPSSSAMSSPEQASASNQQLSALAMPSISFESSVTALSLSAPSLPQIASVQQQEIMPLHRVQPQYPARAKRRNLEGYVTFSISINEAGQVEDIKVIEANPKGVFEREAFKALSRWRYQPQLIDGKAAKITDHTVIIDFEISDD</sequence>
<reference evidence="14" key="1">
    <citation type="submission" date="2023-07" db="EMBL/GenBank/DDBJ databases">
        <title>Draft genome sequence of Agarivorans aestuarii strain ZMCS4, a CAZymes producing bacteria isolated from the marine brown algae Clodostephus spongiosus.</title>
        <authorList>
            <person name="Lorente B."/>
            <person name="Cabral C."/>
            <person name="Frias J."/>
            <person name="Faria J."/>
            <person name="Toubarro D."/>
        </authorList>
    </citation>
    <scope>NUCLEOTIDE SEQUENCE [LARGE SCALE GENOMIC DNA]</scope>
    <source>
        <strain evidence="14">ZMCS4</strain>
    </source>
</reference>
<dbReference type="PANTHER" id="PTHR33446:SF14">
    <property type="entry name" value="PROTEIN TONB"/>
    <property type="match status" value="1"/>
</dbReference>
<name>A0ABU7G103_9ALTE</name>
<protein>
    <recommendedName>
        <fullName evidence="10">Protein TonB</fullName>
    </recommendedName>
</protein>
<evidence type="ECO:0000256" key="10">
    <source>
        <dbReference type="RuleBase" id="RU362123"/>
    </source>
</evidence>
<evidence type="ECO:0000256" key="1">
    <source>
        <dbReference type="ARBA" id="ARBA00004383"/>
    </source>
</evidence>
<keyword evidence="10" id="KW-0735">Signal-anchor</keyword>
<keyword evidence="9" id="KW-0472">Membrane</keyword>
<keyword evidence="3 10" id="KW-0813">Transport</keyword>
<dbReference type="Pfam" id="PF03544">
    <property type="entry name" value="TonB_C"/>
    <property type="match status" value="1"/>
</dbReference>
<dbReference type="PRINTS" id="PR01374">
    <property type="entry name" value="TONBPROTEIN"/>
</dbReference>
<dbReference type="PROSITE" id="PS52015">
    <property type="entry name" value="TONB_CTD"/>
    <property type="match status" value="1"/>
</dbReference>
<evidence type="ECO:0000256" key="5">
    <source>
        <dbReference type="ARBA" id="ARBA00022519"/>
    </source>
</evidence>
<feature type="domain" description="TonB C-terminal" evidence="12">
    <location>
        <begin position="119"/>
        <end position="212"/>
    </location>
</feature>
<dbReference type="Proteomes" id="UP001310248">
    <property type="component" value="Unassembled WGS sequence"/>
</dbReference>
<keyword evidence="6" id="KW-0812">Transmembrane</keyword>
<evidence type="ECO:0000256" key="6">
    <source>
        <dbReference type="ARBA" id="ARBA00022692"/>
    </source>
</evidence>
<dbReference type="Gene3D" id="3.30.1150.10">
    <property type="match status" value="1"/>
</dbReference>
<evidence type="ECO:0000313" key="13">
    <source>
        <dbReference type="EMBL" id="MEE1673005.1"/>
    </source>
</evidence>
<feature type="compositionally biased region" description="Low complexity" evidence="11">
    <location>
        <begin position="70"/>
        <end position="87"/>
    </location>
</feature>
<keyword evidence="7 10" id="KW-0653">Protein transport</keyword>
<dbReference type="PANTHER" id="PTHR33446">
    <property type="entry name" value="PROTEIN TONB-RELATED"/>
    <property type="match status" value="1"/>
</dbReference>
<dbReference type="RefSeq" id="WP_329774383.1">
    <property type="nucleotide sequence ID" value="NZ_JAYDYW010000004.1"/>
</dbReference>
<dbReference type="InterPro" id="IPR051045">
    <property type="entry name" value="TonB-dependent_transducer"/>
</dbReference>
<evidence type="ECO:0000256" key="4">
    <source>
        <dbReference type="ARBA" id="ARBA00022475"/>
    </source>
</evidence>
<feature type="region of interest" description="Disordered" evidence="11">
    <location>
        <begin position="45"/>
        <end position="87"/>
    </location>
</feature>
<keyword evidence="5 10" id="KW-0997">Cell inner membrane</keyword>
<evidence type="ECO:0000256" key="2">
    <source>
        <dbReference type="ARBA" id="ARBA00006555"/>
    </source>
</evidence>
<dbReference type="NCBIfam" id="TIGR01352">
    <property type="entry name" value="tonB_Cterm"/>
    <property type="match status" value="1"/>
</dbReference>
<keyword evidence="4 10" id="KW-1003">Cell membrane</keyword>
<evidence type="ECO:0000259" key="12">
    <source>
        <dbReference type="PROSITE" id="PS52015"/>
    </source>
</evidence>
<evidence type="ECO:0000256" key="9">
    <source>
        <dbReference type="ARBA" id="ARBA00023136"/>
    </source>
</evidence>
<keyword evidence="8" id="KW-1133">Transmembrane helix</keyword>
<accession>A0ABU7G103</accession>